<evidence type="ECO:0000259" key="1">
    <source>
        <dbReference type="Pfam" id="PF10988"/>
    </source>
</evidence>
<dbReference type="Proteomes" id="UP000321721">
    <property type="component" value="Unassembled WGS sequence"/>
</dbReference>
<dbReference type="EMBL" id="VOOS01000004">
    <property type="protein sequence ID" value="TXB64829.1"/>
    <property type="molecule type" value="Genomic_DNA"/>
</dbReference>
<dbReference type="InterPro" id="IPR025665">
    <property type="entry name" value="Beta-barrel_OMP_2"/>
</dbReference>
<name>A0A5C6RS19_9FLAO</name>
<organism evidence="3 4">
    <name type="scientific">Vicingus serpentipes</name>
    <dbReference type="NCBI Taxonomy" id="1926625"/>
    <lineage>
        <taxon>Bacteria</taxon>
        <taxon>Pseudomonadati</taxon>
        <taxon>Bacteroidota</taxon>
        <taxon>Flavobacteriia</taxon>
        <taxon>Flavobacteriales</taxon>
        <taxon>Vicingaceae</taxon>
        <taxon>Vicingus</taxon>
    </lineage>
</organism>
<gene>
    <name evidence="3" type="ORF">FRY74_10280</name>
</gene>
<protein>
    <submittedName>
        <fullName evidence="3">Outer membrane beta-barrel protein</fullName>
    </submittedName>
</protein>
<feature type="domain" description="Outer membrane protein beta-barrel" evidence="2">
    <location>
        <begin position="348"/>
        <end position="509"/>
    </location>
</feature>
<accession>A0A5C6RS19</accession>
<feature type="domain" description="Putative auto-transporter adhesin head GIN" evidence="1">
    <location>
        <begin position="29"/>
        <end position="209"/>
    </location>
</feature>
<dbReference type="OrthoDB" id="1466811at2"/>
<evidence type="ECO:0000259" key="2">
    <source>
        <dbReference type="Pfam" id="PF13568"/>
    </source>
</evidence>
<evidence type="ECO:0000313" key="3">
    <source>
        <dbReference type="EMBL" id="TXB64829.1"/>
    </source>
</evidence>
<comment type="caution">
    <text evidence="3">The sequence shown here is derived from an EMBL/GenBank/DDBJ whole genome shotgun (WGS) entry which is preliminary data.</text>
</comment>
<sequence>MKKLAFIISFFVLTSLGFSQGVERSLESFTGVKISSAFNVELIEGPSSSVKIEGVPEQYIENIITEVNGDVLNVYVKGKVKAANDMRLTISYQTLNSVEVSGASSVKANNAINANNFTIKTSGASSLELDVNAQDVKLTSSGASETILKGFAKTFSPSLSGASTLKAKNFQANKVEISTSGASNVSVYAAEEIYGSATGASDVNVYGNPPVSVISKSGASDVKGEEGGLNITIGNSNNSEDVNVIVGKTGVRVSDDESVNVNTANNNVSVINDTTRVKWRNTQILIIDDNVSIKREPKKRRNHWAGIDLGINGFVNSSGSFDLKNDPSLEAADPKKVTQFMELDYAKSWKLGINFWEHFFKLKEHHVGLVTGLGLEYNNYELRNNVSLIADGGSFVNNTLTPFNEEYTWGIVDTTLSYSKNRFKTFYITAPFLFEINTGQHKNKSFHVSTGAILGYKFKTKMKYKYEENGDTQKYKDTQNFNTNPFKVDLTARVGYGWFTAFATYSLTPLFENNRGPELHAFSVGMALIGF</sequence>
<reference evidence="3 4" key="1">
    <citation type="submission" date="2019-08" db="EMBL/GenBank/DDBJ databases">
        <title>Genome of Vicingus serpentipes NCIMB 15042.</title>
        <authorList>
            <person name="Bowman J.P."/>
        </authorList>
    </citation>
    <scope>NUCLEOTIDE SEQUENCE [LARGE SCALE GENOMIC DNA]</scope>
    <source>
        <strain evidence="3 4">NCIMB 15042</strain>
    </source>
</reference>
<dbReference type="AlphaFoldDB" id="A0A5C6RS19"/>
<dbReference type="InterPro" id="IPR021255">
    <property type="entry name" value="DUF2807"/>
</dbReference>
<dbReference type="Pfam" id="PF10988">
    <property type="entry name" value="DUF2807"/>
    <property type="match status" value="1"/>
</dbReference>
<evidence type="ECO:0000313" key="4">
    <source>
        <dbReference type="Proteomes" id="UP000321721"/>
    </source>
</evidence>
<proteinExistence type="predicted"/>
<keyword evidence="4" id="KW-1185">Reference proteome</keyword>
<dbReference type="Pfam" id="PF13568">
    <property type="entry name" value="OMP_b-brl_2"/>
    <property type="match status" value="1"/>
</dbReference>
<dbReference type="RefSeq" id="WP_147101159.1">
    <property type="nucleotide sequence ID" value="NZ_VOOS01000004.1"/>
</dbReference>
<dbReference type="Gene3D" id="2.160.20.120">
    <property type="match status" value="1"/>
</dbReference>